<keyword evidence="7" id="KW-0243">Dynein</keyword>
<dbReference type="GO" id="GO:0030286">
    <property type="term" value="C:dynein complex"/>
    <property type="evidence" value="ECO:0007669"/>
    <property type="project" value="UniProtKB-KW"/>
</dbReference>
<feature type="domain" description="Dynein heavy chain 3 AAA+ lid" evidence="14">
    <location>
        <begin position="43"/>
        <end position="113"/>
    </location>
</feature>
<evidence type="ECO:0000256" key="7">
    <source>
        <dbReference type="ARBA" id="ARBA00023017"/>
    </source>
</evidence>
<evidence type="ECO:0000256" key="9">
    <source>
        <dbReference type="ARBA" id="ARBA00023069"/>
    </source>
</evidence>
<keyword evidence="5" id="KW-0547">Nucleotide-binding</keyword>
<reference evidence="15 16" key="1">
    <citation type="journal article" date="2018" name="Nat. Ecol. Evol.">
        <title>Shark genomes provide insights into elasmobranch evolution and the origin of vertebrates.</title>
        <authorList>
            <person name="Hara Y"/>
            <person name="Yamaguchi K"/>
            <person name="Onimaru K"/>
            <person name="Kadota M"/>
            <person name="Koyanagi M"/>
            <person name="Keeley SD"/>
            <person name="Tatsumi K"/>
            <person name="Tanaka K"/>
            <person name="Motone F"/>
            <person name="Kageyama Y"/>
            <person name="Nozu R"/>
            <person name="Adachi N"/>
            <person name="Nishimura O"/>
            <person name="Nakagawa R"/>
            <person name="Tanegashima C"/>
            <person name="Kiyatake I"/>
            <person name="Matsumoto R"/>
            <person name="Murakumo K"/>
            <person name="Nishida K"/>
            <person name="Terakita A"/>
            <person name="Kuratani S"/>
            <person name="Sato K"/>
            <person name="Hyodo S Kuraku.S."/>
        </authorList>
    </citation>
    <scope>NUCLEOTIDE SEQUENCE [LARGE SCALE GENOMIC DNA]</scope>
</reference>
<keyword evidence="16" id="KW-1185">Reference proteome</keyword>
<evidence type="ECO:0008006" key="17">
    <source>
        <dbReference type="Google" id="ProtNLM"/>
    </source>
</evidence>
<dbReference type="GO" id="GO:0005930">
    <property type="term" value="C:axoneme"/>
    <property type="evidence" value="ECO:0007669"/>
    <property type="project" value="UniProtKB-SubCell"/>
</dbReference>
<evidence type="ECO:0000256" key="1">
    <source>
        <dbReference type="ARBA" id="ARBA00004430"/>
    </source>
</evidence>
<evidence type="ECO:0000256" key="6">
    <source>
        <dbReference type="ARBA" id="ARBA00022840"/>
    </source>
</evidence>
<dbReference type="InterPro" id="IPR041589">
    <property type="entry name" value="DNAH3_AAA_lid_1"/>
</dbReference>
<dbReference type="PANTHER" id="PTHR46961">
    <property type="entry name" value="DYNEIN HEAVY CHAIN 1, AXONEMAL-LIKE PROTEIN"/>
    <property type="match status" value="1"/>
</dbReference>
<dbReference type="GO" id="GO:0005874">
    <property type="term" value="C:microtubule"/>
    <property type="evidence" value="ECO:0007669"/>
    <property type="project" value="UniProtKB-KW"/>
</dbReference>
<keyword evidence="8" id="KW-0175">Coiled coil</keyword>
<keyword evidence="3" id="KW-0963">Cytoplasm</keyword>
<keyword evidence="4" id="KW-0493">Microtubule</keyword>
<evidence type="ECO:0000256" key="4">
    <source>
        <dbReference type="ARBA" id="ARBA00022701"/>
    </source>
</evidence>
<evidence type="ECO:0000256" key="11">
    <source>
        <dbReference type="ARBA" id="ARBA00023212"/>
    </source>
</evidence>
<name>A0A401RLU5_CHIPU</name>
<evidence type="ECO:0000313" key="16">
    <source>
        <dbReference type="Proteomes" id="UP000287033"/>
    </source>
</evidence>
<dbReference type="SUPFAM" id="SSF52540">
    <property type="entry name" value="P-loop containing nucleoside triphosphate hydrolases"/>
    <property type="match status" value="1"/>
</dbReference>
<evidence type="ECO:0000313" key="15">
    <source>
        <dbReference type="EMBL" id="GCC19123.1"/>
    </source>
</evidence>
<dbReference type="GO" id="GO:0007018">
    <property type="term" value="P:microtubule-based movement"/>
    <property type="evidence" value="ECO:0007669"/>
    <property type="project" value="InterPro"/>
</dbReference>
<gene>
    <name evidence="15" type="ORF">chiPu_0020970</name>
</gene>
<comment type="caution">
    <text evidence="15">The sequence shown here is derived from an EMBL/GenBank/DDBJ whole genome shotgun (WGS) entry which is preliminary data.</text>
</comment>
<sequence>RTVESYVEKRVGSTYGPPSGRKMTIFVDDINMPVINEWGDQVKMLPTPAKFHYIFNLRDLSRIWQGMLNIMAEECFNLETLLALFKHECTRVIADRFVSEEDRYWFENAVTRIVEDNIGKQLAEKLHKEPYFVDFLRDLPEPTGDEPEDFVFVVPKVYEMISRIIRTDCGNALLVGVGGSGKQSFTKLASYIAGYKIFQITLTRAYNVGNLMDDLKILYRTAGAEGKGITFIFTDNEIKEESFLEYLNNVLSSGEVSNLFARDELDEITQSLIAPMKKEASRVPPTFDNLYEYFIKRARKHLHVVLCFSPVSVCF</sequence>
<feature type="domain" description="Dynein heavy chain AAA module D4" evidence="13">
    <location>
        <begin position="160"/>
        <end position="313"/>
    </location>
</feature>
<comment type="subcellular location">
    <subcellularLocation>
        <location evidence="1">Cytoplasm</location>
        <location evidence="1">Cytoskeleton</location>
        <location evidence="1">Cilium axoneme</location>
    </subcellularLocation>
</comment>
<protein>
    <recommendedName>
        <fullName evidence="17">Dynein heavy chain AAA module D4 domain-containing protein</fullName>
    </recommendedName>
</protein>
<keyword evidence="9" id="KW-0969">Cilium</keyword>
<dbReference type="OMA" id="NIVIALW"/>
<evidence type="ECO:0000256" key="8">
    <source>
        <dbReference type="ARBA" id="ARBA00023054"/>
    </source>
</evidence>
<dbReference type="InterPro" id="IPR027417">
    <property type="entry name" value="P-loop_NTPase"/>
</dbReference>
<feature type="non-terminal residue" evidence="15">
    <location>
        <position position="1"/>
    </location>
</feature>
<dbReference type="EMBL" id="BEZZ01003189">
    <property type="protein sequence ID" value="GCC19123.1"/>
    <property type="molecule type" value="Genomic_DNA"/>
</dbReference>
<evidence type="ECO:0000256" key="12">
    <source>
        <dbReference type="ARBA" id="ARBA00023273"/>
    </source>
</evidence>
<evidence type="ECO:0000256" key="2">
    <source>
        <dbReference type="ARBA" id="ARBA00008887"/>
    </source>
</evidence>
<dbReference type="Gene3D" id="3.40.50.300">
    <property type="entry name" value="P-loop containing nucleotide triphosphate hydrolases"/>
    <property type="match status" value="2"/>
</dbReference>
<dbReference type="Gene3D" id="1.20.920.30">
    <property type="match status" value="1"/>
</dbReference>
<evidence type="ECO:0000259" key="14">
    <source>
        <dbReference type="Pfam" id="PF17857"/>
    </source>
</evidence>
<keyword evidence="12" id="KW-0966">Cell projection</keyword>
<dbReference type="Pfam" id="PF12775">
    <property type="entry name" value="AAA_7"/>
    <property type="match status" value="1"/>
</dbReference>
<comment type="similarity">
    <text evidence="2">Belongs to the dynein heavy chain family.</text>
</comment>
<dbReference type="InterPro" id="IPR024317">
    <property type="entry name" value="Dynein_heavy_chain_D4_dom"/>
</dbReference>
<accession>A0A401RLU5</accession>
<dbReference type="Pfam" id="PF12780">
    <property type="entry name" value="AAA_8"/>
    <property type="match status" value="1"/>
</dbReference>
<dbReference type="FunFam" id="3.40.50.300:FF:002141">
    <property type="entry name" value="Dynein heavy chain"/>
    <property type="match status" value="1"/>
</dbReference>
<dbReference type="OrthoDB" id="424310at2759"/>
<dbReference type="GO" id="GO:0045505">
    <property type="term" value="F:dynein intermediate chain binding"/>
    <property type="evidence" value="ECO:0007669"/>
    <property type="project" value="InterPro"/>
</dbReference>
<dbReference type="GO" id="GO:0005524">
    <property type="term" value="F:ATP binding"/>
    <property type="evidence" value="ECO:0007669"/>
    <property type="project" value="UniProtKB-KW"/>
</dbReference>
<dbReference type="PANTHER" id="PTHR46961:SF18">
    <property type="entry name" value="DYNEIN AXONEMAL HEAVY CHAIN 5"/>
    <property type="match status" value="1"/>
</dbReference>
<dbReference type="Pfam" id="PF17857">
    <property type="entry name" value="AAA_lid_1"/>
    <property type="match status" value="1"/>
</dbReference>
<evidence type="ECO:0000256" key="5">
    <source>
        <dbReference type="ARBA" id="ARBA00022741"/>
    </source>
</evidence>
<dbReference type="AlphaFoldDB" id="A0A401RLU5"/>
<dbReference type="Proteomes" id="UP000287033">
    <property type="component" value="Unassembled WGS sequence"/>
</dbReference>
<organism evidence="15 16">
    <name type="scientific">Chiloscyllium punctatum</name>
    <name type="common">Brownbanded bambooshark</name>
    <name type="synonym">Hemiscyllium punctatum</name>
    <dbReference type="NCBI Taxonomy" id="137246"/>
    <lineage>
        <taxon>Eukaryota</taxon>
        <taxon>Metazoa</taxon>
        <taxon>Chordata</taxon>
        <taxon>Craniata</taxon>
        <taxon>Vertebrata</taxon>
        <taxon>Chondrichthyes</taxon>
        <taxon>Elasmobranchii</taxon>
        <taxon>Galeomorphii</taxon>
        <taxon>Galeoidea</taxon>
        <taxon>Orectolobiformes</taxon>
        <taxon>Hemiscylliidae</taxon>
        <taxon>Chiloscyllium</taxon>
    </lineage>
</organism>
<keyword evidence="6" id="KW-0067">ATP-binding</keyword>
<proteinExistence type="inferred from homology"/>
<evidence type="ECO:0000256" key="10">
    <source>
        <dbReference type="ARBA" id="ARBA00023175"/>
    </source>
</evidence>
<keyword evidence="10" id="KW-0505">Motor protein</keyword>
<keyword evidence="11" id="KW-0206">Cytoskeleton</keyword>
<evidence type="ECO:0000259" key="13">
    <source>
        <dbReference type="Pfam" id="PF12780"/>
    </source>
</evidence>
<dbReference type="InterPro" id="IPR026983">
    <property type="entry name" value="DHC"/>
</dbReference>
<dbReference type="STRING" id="137246.A0A401RLU5"/>
<dbReference type="GO" id="GO:0051959">
    <property type="term" value="F:dynein light intermediate chain binding"/>
    <property type="evidence" value="ECO:0007669"/>
    <property type="project" value="InterPro"/>
</dbReference>
<evidence type="ECO:0000256" key="3">
    <source>
        <dbReference type="ARBA" id="ARBA00022490"/>
    </source>
</evidence>